<keyword evidence="2" id="KW-1003">Cell membrane</keyword>
<evidence type="ECO:0000256" key="6">
    <source>
        <dbReference type="SAM" id="Phobius"/>
    </source>
</evidence>
<evidence type="ECO:0000256" key="4">
    <source>
        <dbReference type="ARBA" id="ARBA00022989"/>
    </source>
</evidence>
<feature type="transmembrane region" description="Helical" evidence="6">
    <location>
        <begin position="42"/>
        <end position="61"/>
    </location>
</feature>
<dbReference type="Proteomes" id="UP001596145">
    <property type="component" value="Unassembled WGS sequence"/>
</dbReference>
<dbReference type="AlphaFoldDB" id="A0ABD5QNW1"/>
<dbReference type="PANTHER" id="PTHR30250:SF11">
    <property type="entry name" value="O-ANTIGEN TRANSPORTER-RELATED"/>
    <property type="match status" value="1"/>
</dbReference>
<evidence type="ECO:0000256" key="2">
    <source>
        <dbReference type="ARBA" id="ARBA00022475"/>
    </source>
</evidence>
<dbReference type="PANTHER" id="PTHR30250">
    <property type="entry name" value="PST FAMILY PREDICTED COLANIC ACID TRANSPORTER"/>
    <property type="match status" value="1"/>
</dbReference>
<keyword evidence="5 6" id="KW-0472">Membrane</keyword>
<dbReference type="EMBL" id="JBHSKV010000004">
    <property type="protein sequence ID" value="MFC5133766.1"/>
    <property type="molecule type" value="Genomic_DNA"/>
</dbReference>
<feature type="transmembrane region" description="Helical" evidence="6">
    <location>
        <begin position="362"/>
        <end position="381"/>
    </location>
</feature>
<sequence>MLDRGLSSDVLRYTPAKIVPALINFLSVVVLTRLLVNDQYGEYTVVLTGVSFSLVLVLSWLRQPLLRYFEKYHQTGESSLLVSSLLNTYFLILGIGLLVVSATFFIIQSIEIKWVLFSITGLILVLTRGTFSLVSTLRRAENRAGRYTVLVCANSIAQLCIAAAVIIYTPLGVLGGLLGLVIGSGLISIVELLILYNKGLYKSFVFDISTVKQSASFGLPFIGAQIGGRVLELADNYLLFVISGAAAVGTYAAGYKIFYRVVFMTFSLISLATYPRVVSVFETKGRKEAAKSFETVIRLFILLCVPAAVGLIAIGPDLVQIYVEQEYYDTIVIIPWIVLGSLFYGLGQILTYPIQLEEKTRLLMTALLFSALVNIILNFMLIPELEIQGAAIATFISYIVYTGVIANYSRNIMKFEYQLKLCTKVVGASGAIWILVSSLTQFFGGLLFLASAIPMAILTYTLVLYLLRTDEVNQAVSKASKTIRGTRS</sequence>
<organism evidence="7 8">
    <name type="scientific">Halorubrum glutamatedens</name>
    <dbReference type="NCBI Taxonomy" id="2707018"/>
    <lineage>
        <taxon>Archaea</taxon>
        <taxon>Methanobacteriati</taxon>
        <taxon>Methanobacteriota</taxon>
        <taxon>Stenosarchaea group</taxon>
        <taxon>Halobacteria</taxon>
        <taxon>Halobacteriales</taxon>
        <taxon>Haloferacaceae</taxon>
        <taxon>Halorubrum</taxon>
    </lineage>
</organism>
<accession>A0ABD5QNW1</accession>
<feature type="transmembrane region" description="Helical" evidence="6">
    <location>
        <begin position="257"/>
        <end position="274"/>
    </location>
</feature>
<reference evidence="7 8" key="1">
    <citation type="journal article" date="2019" name="Int. J. Syst. Evol. Microbiol.">
        <title>The Global Catalogue of Microorganisms (GCM) 10K type strain sequencing project: providing services to taxonomists for standard genome sequencing and annotation.</title>
        <authorList>
            <consortium name="The Broad Institute Genomics Platform"/>
            <consortium name="The Broad Institute Genome Sequencing Center for Infectious Disease"/>
            <person name="Wu L."/>
            <person name="Ma J."/>
        </authorList>
    </citation>
    <scope>NUCLEOTIDE SEQUENCE [LARGE SCALE GENOMIC DNA]</scope>
    <source>
        <strain evidence="7 8">CGMCC 1.16026</strain>
    </source>
</reference>
<evidence type="ECO:0000313" key="8">
    <source>
        <dbReference type="Proteomes" id="UP001596145"/>
    </source>
</evidence>
<keyword evidence="8" id="KW-1185">Reference proteome</keyword>
<dbReference type="GO" id="GO:0005886">
    <property type="term" value="C:plasma membrane"/>
    <property type="evidence" value="ECO:0007669"/>
    <property type="project" value="UniProtKB-SubCell"/>
</dbReference>
<feature type="transmembrane region" description="Helical" evidence="6">
    <location>
        <begin position="446"/>
        <end position="467"/>
    </location>
</feature>
<dbReference type="Pfam" id="PF01943">
    <property type="entry name" value="Polysacc_synt"/>
    <property type="match status" value="1"/>
</dbReference>
<feature type="transmembrane region" description="Helical" evidence="6">
    <location>
        <begin position="295"/>
        <end position="315"/>
    </location>
</feature>
<evidence type="ECO:0000256" key="1">
    <source>
        <dbReference type="ARBA" id="ARBA00004651"/>
    </source>
</evidence>
<keyword evidence="4 6" id="KW-1133">Transmembrane helix</keyword>
<proteinExistence type="predicted"/>
<dbReference type="InterPro" id="IPR050833">
    <property type="entry name" value="Poly_Biosynth_Transport"/>
</dbReference>
<feature type="transmembrane region" description="Helical" evidence="6">
    <location>
        <begin position="147"/>
        <end position="168"/>
    </location>
</feature>
<dbReference type="InterPro" id="IPR002797">
    <property type="entry name" value="Polysacc_synth"/>
</dbReference>
<feature type="transmembrane region" description="Helical" evidence="6">
    <location>
        <begin position="18"/>
        <end position="36"/>
    </location>
</feature>
<feature type="transmembrane region" description="Helical" evidence="6">
    <location>
        <begin position="81"/>
        <end position="108"/>
    </location>
</feature>
<feature type="transmembrane region" description="Helical" evidence="6">
    <location>
        <begin position="327"/>
        <end position="350"/>
    </location>
</feature>
<feature type="transmembrane region" description="Helical" evidence="6">
    <location>
        <begin position="114"/>
        <end position="135"/>
    </location>
</feature>
<evidence type="ECO:0000313" key="7">
    <source>
        <dbReference type="EMBL" id="MFC5133766.1"/>
    </source>
</evidence>
<dbReference type="RefSeq" id="WP_122106429.1">
    <property type="nucleotide sequence ID" value="NZ_JBHSKV010000004.1"/>
</dbReference>
<comment type="subcellular location">
    <subcellularLocation>
        <location evidence="1">Cell membrane</location>
        <topology evidence="1">Multi-pass membrane protein</topology>
    </subcellularLocation>
</comment>
<feature type="transmembrane region" description="Helical" evidence="6">
    <location>
        <begin position="387"/>
        <end position="409"/>
    </location>
</feature>
<gene>
    <name evidence="7" type="ORF">ACFPJA_03360</name>
</gene>
<keyword evidence="3 6" id="KW-0812">Transmembrane</keyword>
<protein>
    <submittedName>
        <fullName evidence="7">Lipopolysaccharide biosynthesis protein</fullName>
    </submittedName>
</protein>
<feature type="transmembrane region" description="Helical" evidence="6">
    <location>
        <begin position="421"/>
        <end position="440"/>
    </location>
</feature>
<comment type="caution">
    <text evidence="7">The sequence shown here is derived from an EMBL/GenBank/DDBJ whole genome shotgun (WGS) entry which is preliminary data.</text>
</comment>
<evidence type="ECO:0000256" key="3">
    <source>
        <dbReference type="ARBA" id="ARBA00022692"/>
    </source>
</evidence>
<feature type="transmembrane region" description="Helical" evidence="6">
    <location>
        <begin position="174"/>
        <end position="196"/>
    </location>
</feature>
<feature type="transmembrane region" description="Helical" evidence="6">
    <location>
        <begin position="233"/>
        <end position="251"/>
    </location>
</feature>
<name>A0ABD5QNW1_9EURY</name>
<evidence type="ECO:0000256" key="5">
    <source>
        <dbReference type="ARBA" id="ARBA00023136"/>
    </source>
</evidence>